<gene>
    <name evidence="2" type="ORF">LCMiAC01_03970</name>
</gene>
<keyword evidence="1" id="KW-0472">Membrane</keyword>
<feature type="transmembrane region" description="Helical" evidence="1">
    <location>
        <begin position="60"/>
        <end position="80"/>
    </location>
</feature>
<accession>A0A481YZX3</accession>
<reference evidence="2" key="1">
    <citation type="journal article" date="2019" name="MBio">
        <title>Virus Genomes from Deep Sea Sediments Expand the Ocean Megavirome and Support Independent Origins of Viral Gigantism.</title>
        <authorList>
            <person name="Backstrom D."/>
            <person name="Yutin N."/>
            <person name="Jorgensen S.L."/>
            <person name="Dharamshi J."/>
            <person name="Homa F."/>
            <person name="Zaremba-Niedwiedzka K."/>
            <person name="Spang A."/>
            <person name="Wolf Y.I."/>
            <person name="Koonin E.V."/>
            <person name="Ettema T.J."/>
        </authorList>
    </citation>
    <scope>NUCLEOTIDE SEQUENCE</scope>
</reference>
<organism evidence="2">
    <name type="scientific">Mimivirus LCMiAC01</name>
    <dbReference type="NCBI Taxonomy" id="2506608"/>
    <lineage>
        <taxon>Viruses</taxon>
        <taxon>Varidnaviria</taxon>
        <taxon>Bamfordvirae</taxon>
        <taxon>Nucleocytoviricota</taxon>
        <taxon>Megaviricetes</taxon>
        <taxon>Imitervirales</taxon>
        <taxon>Mimiviridae</taxon>
        <taxon>Klosneuvirinae</taxon>
    </lineage>
</organism>
<proteinExistence type="predicted"/>
<evidence type="ECO:0000313" key="2">
    <source>
        <dbReference type="EMBL" id="QBK88719.1"/>
    </source>
</evidence>
<keyword evidence="1" id="KW-1133">Transmembrane helix</keyword>
<sequence>MNEHNEHIPNTHVETGGIKMGCCKEFDNSTDNIKLNEFNNKARIKPILSASCRQKPGRMFTIRTPIVIISCIGLCIWVCLNKYFHREKTK</sequence>
<protein>
    <recommendedName>
        <fullName evidence="3">Transmembrane protein</fullName>
    </recommendedName>
</protein>
<dbReference type="EMBL" id="MK500396">
    <property type="protein sequence ID" value="QBK88719.1"/>
    <property type="molecule type" value="Genomic_DNA"/>
</dbReference>
<evidence type="ECO:0008006" key="3">
    <source>
        <dbReference type="Google" id="ProtNLM"/>
    </source>
</evidence>
<keyword evidence="1" id="KW-0812">Transmembrane</keyword>
<evidence type="ECO:0000256" key="1">
    <source>
        <dbReference type="SAM" id="Phobius"/>
    </source>
</evidence>
<name>A0A481YZX3_9VIRU</name>